<proteinExistence type="predicted"/>
<evidence type="ECO:0000313" key="1">
    <source>
        <dbReference type="EMBL" id="CDM26303.1"/>
    </source>
</evidence>
<keyword evidence="2" id="KW-1185">Reference proteome</keyword>
<dbReference type="AlphaFoldDB" id="W6PQ51"/>
<protein>
    <submittedName>
        <fullName evidence="1">Genomic scaffold, ProqFM164S01</fullName>
    </submittedName>
</protein>
<gene>
    <name evidence="1" type="ORF">PROQFM164_S01g000112</name>
</gene>
<dbReference type="EMBL" id="HG792015">
    <property type="protein sequence ID" value="CDM26303.1"/>
    <property type="molecule type" value="Genomic_DNA"/>
</dbReference>
<dbReference type="OMA" id="GYFVQHP"/>
<dbReference type="OrthoDB" id="4475425at2759"/>
<sequence length="199" mass="22340">MGSKFQVYIDRLHTFSLAVAIQEIADLMPGLTSVVPQEYGYFVQHPDFEGIGNLNDIGTLWLKLGSQCHDDRAPLKVRLVHVSQDDLIYEIYGTSYRMLNKGLRDGTVAPPVPHGDPNYCPCCSGEASATILAYFHERQALYFTEEEYKGLWGDQPNAGEKSSGWTKENGWTKRSIRASKEQIEEALARARARRIAGML</sequence>
<accession>W6PQ51</accession>
<name>W6PQ51_PENRF</name>
<evidence type="ECO:0000313" key="2">
    <source>
        <dbReference type="Proteomes" id="UP000030686"/>
    </source>
</evidence>
<dbReference type="Proteomes" id="UP000030686">
    <property type="component" value="Unassembled WGS sequence"/>
</dbReference>
<reference evidence="1" key="1">
    <citation type="journal article" date="2014" name="Nat. Commun.">
        <title>Multiple recent horizontal transfers of a large genomic region in cheese making fungi.</title>
        <authorList>
            <person name="Cheeseman K."/>
            <person name="Ropars J."/>
            <person name="Renault P."/>
            <person name="Dupont J."/>
            <person name="Gouzy J."/>
            <person name="Branca A."/>
            <person name="Abraham A.L."/>
            <person name="Ceppi M."/>
            <person name="Conseiller E."/>
            <person name="Debuchy R."/>
            <person name="Malagnac F."/>
            <person name="Goarin A."/>
            <person name="Silar P."/>
            <person name="Lacoste S."/>
            <person name="Sallet E."/>
            <person name="Bensimon A."/>
            <person name="Giraud T."/>
            <person name="Brygoo Y."/>
        </authorList>
    </citation>
    <scope>NUCLEOTIDE SEQUENCE [LARGE SCALE GENOMIC DNA]</scope>
    <source>
        <strain evidence="1">FM164</strain>
    </source>
</reference>
<organism evidence="1 2">
    <name type="scientific">Penicillium roqueforti (strain FM164)</name>
    <dbReference type="NCBI Taxonomy" id="1365484"/>
    <lineage>
        <taxon>Eukaryota</taxon>
        <taxon>Fungi</taxon>
        <taxon>Dikarya</taxon>
        <taxon>Ascomycota</taxon>
        <taxon>Pezizomycotina</taxon>
        <taxon>Eurotiomycetes</taxon>
        <taxon>Eurotiomycetidae</taxon>
        <taxon>Eurotiales</taxon>
        <taxon>Aspergillaceae</taxon>
        <taxon>Penicillium</taxon>
    </lineage>
</organism>